<dbReference type="AlphaFoldDB" id="A0A433P4X1"/>
<name>A0A433P4X1_9FUNG</name>
<evidence type="ECO:0000313" key="2">
    <source>
        <dbReference type="Proteomes" id="UP000274822"/>
    </source>
</evidence>
<organism evidence="1 2">
    <name type="scientific">Jimgerdemannia flammicorona</name>
    <dbReference type="NCBI Taxonomy" id="994334"/>
    <lineage>
        <taxon>Eukaryota</taxon>
        <taxon>Fungi</taxon>
        <taxon>Fungi incertae sedis</taxon>
        <taxon>Mucoromycota</taxon>
        <taxon>Mucoromycotina</taxon>
        <taxon>Endogonomycetes</taxon>
        <taxon>Endogonales</taxon>
        <taxon>Endogonaceae</taxon>
        <taxon>Jimgerdemannia</taxon>
    </lineage>
</organism>
<protein>
    <submittedName>
        <fullName evidence="1">Uncharacterized protein</fullName>
    </submittedName>
</protein>
<comment type="caution">
    <text evidence="1">The sequence shown here is derived from an EMBL/GenBank/DDBJ whole genome shotgun (WGS) entry which is preliminary data.</text>
</comment>
<dbReference type="EMBL" id="RBNJ01033958">
    <property type="protein sequence ID" value="RUS12594.1"/>
    <property type="molecule type" value="Genomic_DNA"/>
</dbReference>
<sequence length="107" mass="11819">MHTNRSIDRSPVQSISDKVFSRLVQSWGCGFEEFVFKVGRENLKQMVNHPTTNNKTIHMRTQIRYFKAGGQCSLVSSPPSAAATLATADIRSHDGATVVSRRITLAA</sequence>
<keyword evidence="2" id="KW-1185">Reference proteome</keyword>
<dbReference type="Proteomes" id="UP000274822">
    <property type="component" value="Unassembled WGS sequence"/>
</dbReference>
<evidence type="ECO:0000313" key="1">
    <source>
        <dbReference type="EMBL" id="RUS12594.1"/>
    </source>
</evidence>
<gene>
    <name evidence="1" type="ORF">BC938DRAFT_478683</name>
</gene>
<proteinExistence type="predicted"/>
<accession>A0A433P4X1</accession>
<reference evidence="1 2" key="1">
    <citation type="journal article" date="2018" name="New Phytol.">
        <title>Phylogenomics of Endogonaceae and evolution of mycorrhizas within Mucoromycota.</title>
        <authorList>
            <person name="Chang Y."/>
            <person name="Desiro A."/>
            <person name="Na H."/>
            <person name="Sandor L."/>
            <person name="Lipzen A."/>
            <person name="Clum A."/>
            <person name="Barry K."/>
            <person name="Grigoriev I.V."/>
            <person name="Martin F.M."/>
            <person name="Stajich J.E."/>
            <person name="Smith M.E."/>
            <person name="Bonito G."/>
            <person name="Spatafora J.W."/>
        </authorList>
    </citation>
    <scope>NUCLEOTIDE SEQUENCE [LARGE SCALE GENOMIC DNA]</scope>
    <source>
        <strain evidence="1 2">AD002</strain>
    </source>
</reference>